<evidence type="ECO:0000313" key="3">
    <source>
        <dbReference type="EMBL" id="HIS24627.1"/>
    </source>
</evidence>
<reference evidence="3" key="2">
    <citation type="journal article" date="2021" name="PeerJ">
        <title>Extensive microbial diversity within the chicken gut microbiome revealed by metagenomics and culture.</title>
        <authorList>
            <person name="Gilroy R."/>
            <person name="Ravi A."/>
            <person name="Getino M."/>
            <person name="Pursley I."/>
            <person name="Horton D.L."/>
            <person name="Alikhan N.F."/>
            <person name="Baker D."/>
            <person name="Gharbi K."/>
            <person name="Hall N."/>
            <person name="Watson M."/>
            <person name="Adriaenssens E.M."/>
            <person name="Foster-Nyarko E."/>
            <person name="Jarju S."/>
            <person name="Secka A."/>
            <person name="Antonio M."/>
            <person name="Oren A."/>
            <person name="Chaudhuri R.R."/>
            <person name="La Ragione R."/>
            <person name="Hildebrand F."/>
            <person name="Pallen M.J."/>
        </authorList>
    </citation>
    <scope>NUCLEOTIDE SEQUENCE</scope>
    <source>
        <strain evidence="3">CHK157-1446</strain>
    </source>
</reference>
<sequence length="205" mass="21980">MKKISFVIRTALVLSLAAVVLCGCSPKASDERTLPKCFSCTAAIDFDDTTYETAMSRYADGWWEVELTAPEAVKGLVFTINGDDTEISFKGLHFMFDTSKFPVGSVVSIAVKSFDRLAPLTLDVVEGESNNFASGNADGMTYSITLDKNGIPLSLDLGDSGMKITFTSFEIIEEQPEQTTAAEESVTAAPQTTASPETTQLSNAS</sequence>
<accession>A0A9D1JHN6</accession>
<feature type="region of interest" description="Disordered" evidence="1">
    <location>
        <begin position="176"/>
        <end position="205"/>
    </location>
</feature>
<dbReference type="Proteomes" id="UP000823982">
    <property type="component" value="Unassembled WGS sequence"/>
</dbReference>
<organism evidence="3 4">
    <name type="scientific">Candidatus Faeciplasma gallinarum</name>
    <dbReference type="NCBI Taxonomy" id="2840799"/>
    <lineage>
        <taxon>Bacteria</taxon>
        <taxon>Bacillati</taxon>
        <taxon>Bacillota</taxon>
        <taxon>Clostridia</taxon>
        <taxon>Eubacteriales</taxon>
        <taxon>Oscillospiraceae</taxon>
        <taxon>Oscillospiraceae incertae sedis</taxon>
        <taxon>Candidatus Faeciplasma</taxon>
    </lineage>
</organism>
<reference evidence="3" key="1">
    <citation type="submission" date="2020-10" db="EMBL/GenBank/DDBJ databases">
        <authorList>
            <person name="Gilroy R."/>
        </authorList>
    </citation>
    <scope>NUCLEOTIDE SEQUENCE</scope>
    <source>
        <strain evidence="3">CHK157-1446</strain>
    </source>
</reference>
<gene>
    <name evidence="3" type="ORF">IAD01_04400</name>
</gene>
<dbReference type="PROSITE" id="PS51257">
    <property type="entry name" value="PROKAR_LIPOPROTEIN"/>
    <property type="match status" value="1"/>
</dbReference>
<evidence type="ECO:0008006" key="5">
    <source>
        <dbReference type="Google" id="ProtNLM"/>
    </source>
</evidence>
<keyword evidence="2" id="KW-0732">Signal</keyword>
<proteinExistence type="predicted"/>
<dbReference type="EMBL" id="DVIR01000039">
    <property type="protein sequence ID" value="HIS24627.1"/>
    <property type="molecule type" value="Genomic_DNA"/>
</dbReference>
<feature type="chain" id="PRO_5039414840" description="Lipoprotein" evidence="2">
    <location>
        <begin position="29"/>
        <end position="205"/>
    </location>
</feature>
<dbReference type="AlphaFoldDB" id="A0A9D1JHN6"/>
<evidence type="ECO:0000313" key="4">
    <source>
        <dbReference type="Proteomes" id="UP000823982"/>
    </source>
</evidence>
<evidence type="ECO:0000256" key="2">
    <source>
        <dbReference type="SAM" id="SignalP"/>
    </source>
</evidence>
<protein>
    <recommendedName>
        <fullName evidence="5">Lipoprotein</fullName>
    </recommendedName>
</protein>
<feature type="compositionally biased region" description="Polar residues" evidence="1">
    <location>
        <begin position="188"/>
        <end position="205"/>
    </location>
</feature>
<name>A0A9D1JHN6_9FIRM</name>
<comment type="caution">
    <text evidence="3">The sequence shown here is derived from an EMBL/GenBank/DDBJ whole genome shotgun (WGS) entry which is preliminary data.</text>
</comment>
<feature type="signal peptide" evidence="2">
    <location>
        <begin position="1"/>
        <end position="28"/>
    </location>
</feature>
<evidence type="ECO:0000256" key="1">
    <source>
        <dbReference type="SAM" id="MobiDB-lite"/>
    </source>
</evidence>